<name>D6PKU3_9ZZZZ</name>
<reference evidence="3" key="1">
    <citation type="journal article" date="2010" name="ISME J.">
        <title>Metagenome of the Mediterranean deep chlorophyll maximum studied by direct and fosmid library 454 pyrosequencing.</title>
        <authorList>
            <person name="Ghai R."/>
            <person name="Martin-Cuadrado A.B."/>
            <person name="Molto A.G."/>
            <person name="Heredia I.G."/>
            <person name="Cabrera R."/>
            <person name="Martin J."/>
            <person name="Verdu M."/>
            <person name="Deschamps P."/>
            <person name="Moreira D."/>
            <person name="Lopez-Garcia P."/>
            <person name="Mira A."/>
            <person name="Rodriguez-Valera F."/>
        </authorList>
    </citation>
    <scope>NUCLEOTIDE SEQUENCE</scope>
</reference>
<feature type="region of interest" description="Disordered" evidence="1">
    <location>
        <begin position="27"/>
        <end position="49"/>
    </location>
</feature>
<sequence>MNELLTSDQLAEELGVKPQTIRLWRTKSRKGRPSGPKWTVIRQPNTHSRNIRYHRSDIEEWQNTNNPN</sequence>
<feature type="domain" description="Helix-turn-helix" evidence="2">
    <location>
        <begin position="4"/>
        <end position="65"/>
    </location>
</feature>
<dbReference type="EMBL" id="GU943133">
    <property type="protein sequence ID" value="ADD96344.1"/>
    <property type="molecule type" value="Genomic_DNA"/>
</dbReference>
<protein>
    <recommendedName>
        <fullName evidence="2">Helix-turn-helix domain-containing protein</fullName>
    </recommendedName>
</protein>
<dbReference type="InterPro" id="IPR041657">
    <property type="entry name" value="HTH_17"/>
</dbReference>
<evidence type="ECO:0000256" key="1">
    <source>
        <dbReference type="SAM" id="MobiDB-lite"/>
    </source>
</evidence>
<proteinExistence type="predicted"/>
<accession>D6PKU3</accession>
<dbReference type="SUPFAM" id="SSF46955">
    <property type="entry name" value="Putative DNA-binding domain"/>
    <property type="match status" value="1"/>
</dbReference>
<dbReference type="InterPro" id="IPR009061">
    <property type="entry name" value="DNA-bd_dom_put_sf"/>
</dbReference>
<evidence type="ECO:0000259" key="2">
    <source>
        <dbReference type="Pfam" id="PF12728"/>
    </source>
</evidence>
<dbReference type="AlphaFoldDB" id="D6PKU3"/>
<organism evidence="3">
    <name type="scientific">uncultured organism MedDCM-OCT-S08-C700</name>
    <dbReference type="NCBI Taxonomy" id="743641"/>
    <lineage>
        <taxon>unclassified sequences</taxon>
        <taxon>environmental samples</taxon>
    </lineage>
</organism>
<evidence type="ECO:0000313" key="3">
    <source>
        <dbReference type="EMBL" id="ADD96344.1"/>
    </source>
</evidence>
<dbReference type="Pfam" id="PF12728">
    <property type="entry name" value="HTH_17"/>
    <property type="match status" value="1"/>
</dbReference>